<dbReference type="Proteomes" id="UP000321798">
    <property type="component" value="Unassembled WGS sequence"/>
</dbReference>
<keyword evidence="1" id="KW-1133">Transmembrane helix</keyword>
<organism evidence="3 4">
    <name type="scientific">Cellulomonas soli</name>
    <dbReference type="NCBI Taxonomy" id="931535"/>
    <lineage>
        <taxon>Bacteria</taxon>
        <taxon>Bacillati</taxon>
        <taxon>Actinomycetota</taxon>
        <taxon>Actinomycetes</taxon>
        <taxon>Micrococcales</taxon>
        <taxon>Cellulomonadaceae</taxon>
        <taxon>Cellulomonas</taxon>
    </lineage>
</organism>
<keyword evidence="4" id="KW-1185">Reference proteome</keyword>
<comment type="caution">
    <text evidence="3">The sequence shown here is derived from an EMBL/GenBank/DDBJ whole genome shotgun (WGS) entry which is preliminary data.</text>
</comment>
<dbReference type="Pfam" id="PF04892">
    <property type="entry name" value="VanZ"/>
    <property type="match status" value="1"/>
</dbReference>
<keyword evidence="1" id="KW-0812">Transmembrane</keyword>
<evidence type="ECO:0000256" key="1">
    <source>
        <dbReference type="SAM" id="Phobius"/>
    </source>
</evidence>
<accession>A0A512PGR4</accession>
<reference evidence="3 4" key="1">
    <citation type="submission" date="2019-07" db="EMBL/GenBank/DDBJ databases">
        <title>Whole genome shotgun sequence of Cellulomonas soli NBRC 109434.</title>
        <authorList>
            <person name="Hosoyama A."/>
            <person name="Uohara A."/>
            <person name="Ohji S."/>
            <person name="Ichikawa N."/>
        </authorList>
    </citation>
    <scope>NUCLEOTIDE SEQUENCE [LARGE SCALE GENOMIC DNA]</scope>
    <source>
        <strain evidence="3 4">NBRC 109434</strain>
    </source>
</reference>
<dbReference type="AlphaFoldDB" id="A0A512PGR4"/>
<dbReference type="InterPro" id="IPR053150">
    <property type="entry name" value="Teicoplanin_resist-assoc"/>
</dbReference>
<evidence type="ECO:0000259" key="2">
    <source>
        <dbReference type="Pfam" id="PF04892"/>
    </source>
</evidence>
<evidence type="ECO:0000313" key="3">
    <source>
        <dbReference type="EMBL" id="GEP70386.1"/>
    </source>
</evidence>
<proteinExistence type="predicted"/>
<dbReference type="InterPro" id="IPR006976">
    <property type="entry name" value="VanZ-like"/>
</dbReference>
<dbReference type="PANTHER" id="PTHR36834:SF1">
    <property type="entry name" value="INTEGRAL MEMBRANE PROTEIN"/>
    <property type="match status" value="1"/>
</dbReference>
<feature type="transmembrane region" description="Helical" evidence="1">
    <location>
        <begin position="76"/>
        <end position="93"/>
    </location>
</feature>
<gene>
    <name evidence="3" type="ORF">CSO01_31010</name>
</gene>
<feature type="transmembrane region" description="Helical" evidence="1">
    <location>
        <begin position="44"/>
        <end position="69"/>
    </location>
</feature>
<sequence length="143" mass="15221">MLRGLLALWAVAVVRLTLWPAPAPDDTFDVVRAVIGWFVEHGVPVTYAGVEAVANVLMFVPFGVLAGLLLTRRWPVVAIAAGLSTAIELSQRLFLPTRVPTVQDVVLNTLGAGLGLLGLLWWSRRTAVMPGRGGDAVAVSPDD</sequence>
<dbReference type="EMBL" id="BKAL01000013">
    <property type="protein sequence ID" value="GEP70386.1"/>
    <property type="molecule type" value="Genomic_DNA"/>
</dbReference>
<dbReference type="PANTHER" id="PTHR36834">
    <property type="entry name" value="MEMBRANE PROTEIN-RELATED"/>
    <property type="match status" value="1"/>
</dbReference>
<keyword evidence="1" id="KW-0472">Membrane</keyword>
<feature type="domain" description="VanZ-like" evidence="2">
    <location>
        <begin position="43"/>
        <end position="120"/>
    </location>
</feature>
<name>A0A512PGR4_9CELL</name>
<evidence type="ECO:0000313" key="4">
    <source>
        <dbReference type="Proteomes" id="UP000321798"/>
    </source>
</evidence>
<feature type="transmembrane region" description="Helical" evidence="1">
    <location>
        <begin position="105"/>
        <end position="122"/>
    </location>
</feature>
<protein>
    <recommendedName>
        <fullName evidence="2">VanZ-like domain-containing protein</fullName>
    </recommendedName>
</protein>